<comment type="catalytic activity">
    <reaction evidence="11">
        <text>adenosine 2',5'-bisphosphate + H2O = AMP + phosphate</text>
        <dbReference type="Rhea" id="RHEA:77643"/>
        <dbReference type="ChEBI" id="CHEBI:15377"/>
        <dbReference type="ChEBI" id="CHEBI:43474"/>
        <dbReference type="ChEBI" id="CHEBI:194156"/>
        <dbReference type="ChEBI" id="CHEBI:456215"/>
        <dbReference type="EC" id="3.1.3.7"/>
    </reaction>
    <physiologicalReaction direction="left-to-right" evidence="11">
        <dbReference type="Rhea" id="RHEA:77644"/>
    </physiologicalReaction>
</comment>
<dbReference type="Gene3D" id="3.30.540.10">
    <property type="entry name" value="Fructose-1,6-Bisphosphatase, subunit A, domain 1"/>
    <property type="match status" value="1"/>
</dbReference>
<dbReference type="CDD" id="cd01640">
    <property type="entry name" value="IPPase"/>
    <property type="match status" value="1"/>
</dbReference>
<keyword evidence="6" id="KW-0378">Hydrolase</keyword>
<reference evidence="20" key="1">
    <citation type="submission" date="2021-02" db="EMBL/GenBank/DDBJ databases">
        <authorList>
            <person name="Nowell W R."/>
        </authorList>
    </citation>
    <scope>NUCLEOTIDE SEQUENCE</scope>
</reference>
<dbReference type="SUPFAM" id="SSF56655">
    <property type="entry name" value="Carbohydrate phosphatase"/>
    <property type="match status" value="1"/>
</dbReference>
<evidence type="ECO:0000256" key="16">
    <source>
        <dbReference type="ARBA" id="ARBA00044544"/>
    </source>
</evidence>
<evidence type="ECO:0000256" key="15">
    <source>
        <dbReference type="ARBA" id="ARBA00044519"/>
    </source>
</evidence>
<dbReference type="InterPro" id="IPR050725">
    <property type="entry name" value="CysQ/Inositol_MonoPase"/>
</dbReference>
<dbReference type="InterPro" id="IPR019188">
    <property type="entry name" value="SNAPC1"/>
</dbReference>
<dbReference type="PROSITE" id="PS00630">
    <property type="entry name" value="IMP_2"/>
    <property type="match status" value="1"/>
</dbReference>
<evidence type="ECO:0000256" key="9">
    <source>
        <dbReference type="ARBA" id="ARBA00041815"/>
    </source>
</evidence>
<evidence type="ECO:0000256" key="12">
    <source>
        <dbReference type="ARBA" id="ARBA00044478"/>
    </source>
</evidence>
<dbReference type="EC" id="3.1.3.57" evidence="15"/>
<evidence type="ECO:0000256" key="18">
    <source>
        <dbReference type="PIRSR" id="PIRSR600760-2"/>
    </source>
</evidence>
<feature type="binding site" evidence="18">
    <location>
        <position position="443"/>
    </location>
    <ligand>
        <name>Mg(2+)</name>
        <dbReference type="ChEBI" id="CHEBI:18420"/>
        <label>1</label>
        <note>catalytic</note>
    </ligand>
</feature>
<dbReference type="Gene3D" id="3.40.190.80">
    <property type="match status" value="1"/>
</dbReference>
<evidence type="ECO:0000256" key="19">
    <source>
        <dbReference type="SAM" id="MobiDB-lite"/>
    </source>
</evidence>
<dbReference type="Proteomes" id="UP000663870">
    <property type="component" value="Unassembled WGS sequence"/>
</dbReference>
<name>A0A813MRB6_9BILA</name>
<feature type="region of interest" description="Disordered" evidence="19">
    <location>
        <begin position="238"/>
        <end position="308"/>
    </location>
</feature>
<keyword evidence="5 18" id="KW-0479">Metal-binding</keyword>
<proteinExistence type="inferred from homology"/>
<comment type="catalytic activity">
    <reaction evidence="12">
        <text>1D-myo-inositol 1,4-bisphosphate + H2O = 1D-myo-inositol 4-phosphate + phosphate</text>
        <dbReference type="Rhea" id="RHEA:15553"/>
        <dbReference type="ChEBI" id="CHEBI:15377"/>
        <dbReference type="ChEBI" id="CHEBI:43474"/>
        <dbReference type="ChEBI" id="CHEBI:58282"/>
        <dbReference type="ChEBI" id="CHEBI:58469"/>
        <dbReference type="EC" id="3.1.3.57"/>
    </reaction>
    <physiologicalReaction direction="left-to-right" evidence="12">
        <dbReference type="Rhea" id="RHEA:15554"/>
    </physiologicalReaction>
</comment>
<dbReference type="PROSITE" id="PS00629">
    <property type="entry name" value="IMP_1"/>
    <property type="match status" value="1"/>
</dbReference>
<feature type="binding site" evidence="18">
    <location>
        <position position="442"/>
    </location>
    <ligand>
        <name>Mg(2+)</name>
        <dbReference type="ChEBI" id="CHEBI:18420"/>
        <label>1</label>
        <note>catalytic</note>
    </ligand>
</feature>
<comment type="caution">
    <text evidence="20">The sequence shown here is derived from an EMBL/GenBank/DDBJ whole genome shotgun (WGS) entry which is preliminary data.</text>
</comment>
<dbReference type="GO" id="GO:0046872">
    <property type="term" value="F:metal ion binding"/>
    <property type="evidence" value="ECO:0007669"/>
    <property type="project" value="UniProtKB-KW"/>
</dbReference>
<evidence type="ECO:0000313" key="21">
    <source>
        <dbReference type="Proteomes" id="UP000663870"/>
    </source>
</evidence>
<feature type="compositionally biased region" description="Acidic residues" evidence="19">
    <location>
        <begin position="238"/>
        <end position="247"/>
    </location>
</feature>
<dbReference type="Pfam" id="PF00459">
    <property type="entry name" value="Inositol_P"/>
    <property type="match status" value="1"/>
</dbReference>
<sequence>MAAYYTYNFLPPISSDFDSLLHDFEQEPNHDYQSFACVWRKHKLELLFKSADIQPNSFRFFLDDSMTVAAAYLGEPWRLPIQLGALYCLFTIYMYQIEEPKVKIRLTIDTWNSFLDQIESSTVVPSDAKIILCKLINEHAFVISATRHEMGPRFFTKINYMKSGKYMRSDVLLSSRLNIDEKLIKICEETHNLYTKAKDSLVEAYGGIDSLPEEFTSIRPNFIEQLKKSFDIEKLDEQTEIEPEPEPEIVTKRRSSIGESRSRIRAKAEMTDRSTAKASIKDEYMQDDDNDDDEYNQLMSMNTNDDDDDDNILNKKKITMTTSHSIPVLMRILSASLTLAKRAGQLIKDVQMSGSLDIVEKGHNDPQTIADRASQQLIISTLTKHFPQLTIRGEENIKIENSEISDINDLINVNLNEVLQAPCPNEFRELQEKDLVVWVDPLDGTREFTEGRLEGVTVLIGFATQGNAIGGIIHQPFYTDGNEHGRSIWGLVNSGVYGKYIRNNNPLPGRIIAGSLSHRSKTVIDAVNACQPTEVLQAGGCGYKVLLVLERRVHAYVHASRGCSLWDTCAPEAILRAAGGMLTDIQGNKILYLPTNETYIKTGVLATMENHEWYAQQIREKLPTL</sequence>
<comment type="cofactor">
    <cofactor evidence="1 18">
        <name>Mg(2+)</name>
        <dbReference type="ChEBI" id="CHEBI:18420"/>
    </cofactor>
</comment>
<evidence type="ECO:0000256" key="2">
    <source>
        <dbReference type="ARBA" id="ARBA00009759"/>
    </source>
</evidence>
<evidence type="ECO:0000256" key="8">
    <source>
        <dbReference type="ARBA" id="ARBA00040342"/>
    </source>
</evidence>
<comment type="catalytic activity">
    <reaction evidence="10">
        <text>1D-myo-inositol 1,3,4-trisphosphate + H2O = 1D-myo-inositol 3,4-bisphosphate + phosphate</text>
        <dbReference type="Rhea" id="RHEA:70319"/>
        <dbReference type="ChEBI" id="CHEBI:15377"/>
        <dbReference type="ChEBI" id="CHEBI:43474"/>
        <dbReference type="ChEBI" id="CHEBI:58414"/>
        <dbReference type="ChEBI" id="CHEBI:83241"/>
    </reaction>
    <physiologicalReaction direction="left-to-right" evidence="10">
        <dbReference type="Rhea" id="RHEA:70320"/>
    </physiologicalReaction>
</comment>
<comment type="catalytic activity">
    <reaction evidence="14">
        <text>3'-phosphoadenylyl sulfate + H2O = adenosine 5'-phosphosulfate + phosphate</text>
        <dbReference type="Rhea" id="RHEA:77639"/>
        <dbReference type="ChEBI" id="CHEBI:15377"/>
        <dbReference type="ChEBI" id="CHEBI:43474"/>
        <dbReference type="ChEBI" id="CHEBI:58243"/>
        <dbReference type="ChEBI" id="CHEBI:58339"/>
        <dbReference type="EC" id="3.1.3.7"/>
    </reaction>
    <physiologicalReaction direction="left-to-right" evidence="14">
        <dbReference type="Rhea" id="RHEA:77640"/>
    </physiologicalReaction>
</comment>
<dbReference type="EC" id="3.1.3.7" evidence="3"/>
<evidence type="ECO:0000256" key="10">
    <source>
        <dbReference type="ARBA" id="ARBA00044465"/>
    </source>
</evidence>
<evidence type="ECO:0000256" key="4">
    <source>
        <dbReference type="ARBA" id="ARBA00022671"/>
    </source>
</evidence>
<organism evidence="20 21">
    <name type="scientific">Rotaria sordida</name>
    <dbReference type="NCBI Taxonomy" id="392033"/>
    <lineage>
        <taxon>Eukaryota</taxon>
        <taxon>Metazoa</taxon>
        <taxon>Spiralia</taxon>
        <taxon>Gnathifera</taxon>
        <taxon>Rotifera</taxon>
        <taxon>Eurotatoria</taxon>
        <taxon>Bdelloidea</taxon>
        <taxon>Philodinida</taxon>
        <taxon>Philodinidae</taxon>
        <taxon>Rotaria</taxon>
    </lineage>
</organism>
<evidence type="ECO:0000256" key="13">
    <source>
        <dbReference type="ARBA" id="ARBA00044479"/>
    </source>
</evidence>
<dbReference type="PRINTS" id="PR00377">
    <property type="entry name" value="IMPHPHTASES"/>
</dbReference>
<evidence type="ECO:0000256" key="5">
    <source>
        <dbReference type="ARBA" id="ARBA00022723"/>
    </source>
</evidence>
<feature type="binding site" evidence="18">
    <location>
        <position position="394"/>
    </location>
    <ligand>
        <name>Mg(2+)</name>
        <dbReference type="ChEBI" id="CHEBI:18420"/>
        <label>1</label>
        <note>catalytic</note>
    </ligand>
</feature>
<dbReference type="GO" id="GO:0004441">
    <property type="term" value="F:inositol-1,4-bisphosphate 1-phosphatase activity"/>
    <property type="evidence" value="ECO:0007669"/>
    <property type="project" value="UniProtKB-EC"/>
</dbReference>
<keyword evidence="21" id="KW-1185">Reference proteome</keyword>
<dbReference type="InterPro" id="IPR000760">
    <property type="entry name" value="Inositol_monophosphatase-like"/>
</dbReference>
<dbReference type="InterPro" id="IPR020583">
    <property type="entry name" value="Inositol_monoP_metal-BS"/>
</dbReference>
<protein>
    <recommendedName>
        <fullName evidence="8">3'(2'),5'-bisphosphate nucleotidase 1</fullName>
        <ecNumber evidence="15">3.1.3.57</ecNumber>
        <ecNumber evidence="3">3.1.3.7</ecNumber>
    </recommendedName>
    <alternativeName>
        <fullName evidence="16">3'-phosphoadenosine 5'-phosphate phosphatase</fullName>
    </alternativeName>
    <alternativeName>
        <fullName evidence="9">Bisphosphate 3'-nucleotidase 1</fullName>
    </alternativeName>
    <alternativeName>
        <fullName evidence="17">Inositol-polyphosphate 1-phosphatase</fullName>
    </alternativeName>
</protein>
<dbReference type="GO" id="GO:0008441">
    <property type="term" value="F:3'(2'),5'-bisphosphate nucleotidase activity"/>
    <property type="evidence" value="ECO:0007669"/>
    <property type="project" value="UniProtKB-EC"/>
</dbReference>
<dbReference type="InterPro" id="IPR020550">
    <property type="entry name" value="Inositol_monophosphatase_CS"/>
</dbReference>
<dbReference type="FunFam" id="3.40.190.80:FF:000006">
    <property type="entry name" value="Bisphosphate nucleotidase 1"/>
    <property type="match status" value="1"/>
</dbReference>
<evidence type="ECO:0000256" key="17">
    <source>
        <dbReference type="ARBA" id="ARBA00044554"/>
    </source>
</evidence>
<dbReference type="AlphaFoldDB" id="A0A813MRB6"/>
<evidence type="ECO:0000313" key="20">
    <source>
        <dbReference type="EMBL" id="CAF0728123.1"/>
    </source>
</evidence>
<evidence type="ECO:0000256" key="14">
    <source>
        <dbReference type="ARBA" id="ARBA00044484"/>
    </source>
</evidence>
<dbReference type="EMBL" id="CAJNOL010000003">
    <property type="protein sequence ID" value="CAF0728123.1"/>
    <property type="molecule type" value="Genomic_DNA"/>
</dbReference>
<accession>A0A813MRB6</accession>
<dbReference type="GO" id="GO:0046854">
    <property type="term" value="P:phosphatidylinositol phosphate biosynthetic process"/>
    <property type="evidence" value="ECO:0007669"/>
    <property type="project" value="InterPro"/>
</dbReference>
<feature type="binding site" evidence="18">
    <location>
        <position position="567"/>
    </location>
    <ligand>
        <name>Mg(2+)</name>
        <dbReference type="ChEBI" id="CHEBI:18420"/>
        <label>1</label>
        <note>catalytic</note>
    </ligand>
</feature>
<dbReference type="FunFam" id="3.30.540.10:FF:000012">
    <property type="entry name" value="Blast:Putative inositol monophosphatase 3"/>
    <property type="match status" value="1"/>
</dbReference>
<dbReference type="GO" id="GO:0005737">
    <property type="term" value="C:cytoplasm"/>
    <property type="evidence" value="ECO:0007669"/>
    <property type="project" value="UniProtKB-ARBA"/>
</dbReference>
<dbReference type="PANTHER" id="PTHR43028">
    <property type="entry name" value="3'(2'),5'-BISPHOSPHATE NUCLEOTIDASE 1"/>
    <property type="match status" value="1"/>
</dbReference>
<dbReference type="PANTHER" id="PTHR43028:SF5">
    <property type="entry name" value="3'(2'),5'-BISPHOSPHATE NUCLEOTIDASE 1"/>
    <property type="match status" value="1"/>
</dbReference>
<evidence type="ECO:0000256" key="11">
    <source>
        <dbReference type="ARBA" id="ARBA00044466"/>
    </source>
</evidence>
<evidence type="ECO:0000256" key="3">
    <source>
        <dbReference type="ARBA" id="ARBA00012633"/>
    </source>
</evidence>
<keyword evidence="7 18" id="KW-0460">Magnesium</keyword>
<keyword evidence="4" id="KW-0452">Lithium</keyword>
<evidence type="ECO:0000256" key="1">
    <source>
        <dbReference type="ARBA" id="ARBA00001946"/>
    </source>
</evidence>
<gene>
    <name evidence="20" type="ORF">JXQ802_LOCUS288</name>
</gene>
<evidence type="ECO:0000256" key="7">
    <source>
        <dbReference type="ARBA" id="ARBA00022842"/>
    </source>
</evidence>
<evidence type="ECO:0000256" key="6">
    <source>
        <dbReference type="ARBA" id="ARBA00022801"/>
    </source>
</evidence>
<feature type="compositionally biased region" description="Acidic residues" evidence="19">
    <location>
        <begin position="285"/>
        <end position="295"/>
    </location>
</feature>
<comment type="similarity">
    <text evidence="2">Belongs to the inositol monophosphatase superfamily.</text>
</comment>
<feature type="compositionally biased region" description="Basic and acidic residues" evidence="19">
    <location>
        <begin position="260"/>
        <end position="284"/>
    </location>
</feature>
<feature type="binding site" evidence="18">
    <location>
        <position position="440"/>
    </location>
    <ligand>
        <name>Mg(2+)</name>
        <dbReference type="ChEBI" id="CHEBI:18420"/>
        <label>1</label>
        <note>catalytic</note>
    </ligand>
</feature>
<dbReference type="Pfam" id="PF09808">
    <property type="entry name" value="SNAPC1"/>
    <property type="match status" value="1"/>
</dbReference>
<comment type="catalytic activity">
    <reaction evidence="13">
        <text>adenosine 3',5'-bisphosphate + H2O = AMP + phosphate</text>
        <dbReference type="Rhea" id="RHEA:10040"/>
        <dbReference type="ChEBI" id="CHEBI:15377"/>
        <dbReference type="ChEBI" id="CHEBI:43474"/>
        <dbReference type="ChEBI" id="CHEBI:58343"/>
        <dbReference type="ChEBI" id="CHEBI:456215"/>
        <dbReference type="EC" id="3.1.3.7"/>
    </reaction>
    <physiologicalReaction direction="left-to-right" evidence="13">
        <dbReference type="Rhea" id="RHEA:10041"/>
    </physiologicalReaction>
</comment>